<evidence type="ECO:0000313" key="3">
    <source>
        <dbReference type="Proteomes" id="UP000386466"/>
    </source>
</evidence>
<dbReference type="EMBL" id="CAAGRJ010040540">
    <property type="protein sequence ID" value="VFV47407.1"/>
    <property type="molecule type" value="Genomic_DNA"/>
</dbReference>
<name>A0A485PRB8_LYNPA</name>
<dbReference type="AlphaFoldDB" id="A0A485PRB8"/>
<dbReference type="Proteomes" id="UP000386466">
    <property type="component" value="Unassembled WGS sequence"/>
</dbReference>
<evidence type="ECO:0000313" key="2">
    <source>
        <dbReference type="EMBL" id="VFV47407.1"/>
    </source>
</evidence>
<reference evidence="2 3" key="1">
    <citation type="submission" date="2019-01" db="EMBL/GenBank/DDBJ databases">
        <authorList>
            <person name="Alioto T."/>
            <person name="Alioto T."/>
        </authorList>
    </citation>
    <scope>NUCLEOTIDE SEQUENCE [LARGE SCALE GENOMIC DNA]</scope>
</reference>
<evidence type="ECO:0000256" key="1">
    <source>
        <dbReference type="SAM" id="MobiDB-lite"/>
    </source>
</evidence>
<keyword evidence="3" id="KW-1185">Reference proteome</keyword>
<accession>A0A485PRB8</accession>
<gene>
    <name evidence="2" type="ORF">LYPA_23C000186</name>
</gene>
<feature type="region of interest" description="Disordered" evidence="1">
    <location>
        <begin position="1"/>
        <end position="50"/>
    </location>
</feature>
<proteinExistence type="predicted"/>
<protein>
    <submittedName>
        <fullName evidence="2">Uncharacterized protein</fullName>
    </submittedName>
</protein>
<sequence>MAREPAEPGDALDRRAGLGGTGNGAARSGPLYRRRSASGPGQSRRAEAEE</sequence>
<organism evidence="2 3">
    <name type="scientific">Lynx pardinus</name>
    <name type="common">Iberian lynx</name>
    <name type="synonym">Felis pardina</name>
    <dbReference type="NCBI Taxonomy" id="191816"/>
    <lineage>
        <taxon>Eukaryota</taxon>
        <taxon>Metazoa</taxon>
        <taxon>Chordata</taxon>
        <taxon>Craniata</taxon>
        <taxon>Vertebrata</taxon>
        <taxon>Euteleostomi</taxon>
        <taxon>Mammalia</taxon>
        <taxon>Eutheria</taxon>
        <taxon>Laurasiatheria</taxon>
        <taxon>Carnivora</taxon>
        <taxon>Feliformia</taxon>
        <taxon>Felidae</taxon>
        <taxon>Felinae</taxon>
        <taxon>Lynx</taxon>
    </lineage>
</organism>
<feature type="compositionally biased region" description="Basic and acidic residues" evidence="1">
    <location>
        <begin position="1"/>
        <end position="16"/>
    </location>
</feature>